<keyword evidence="4" id="KW-1185">Reference proteome</keyword>
<dbReference type="Pfam" id="PF00534">
    <property type="entry name" value="Glycos_transf_1"/>
    <property type="match status" value="1"/>
</dbReference>
<reference evidence="4" key="3">
    <citation type="journal article" date="2011" name="PLoS ONE">
        <title>Genome sequence of a mesophilic hydrogenotrophic methanogen Methanocella paludicola, the first cultivated representative of the order Methanocellales.</title>
        <authorList>
            <person name="Sakai S."/>
            <person name="Takaki Y."/>
            <person name="Shimamura S."/>
            <person name="Sekine M."/>
            <person name="Tajima T."/>
            <person name="Kosugi H."/>
            <person name="Ichikawa N."/>
            <person name="Tasumi E."/>
            <person name="Hiraki A.T."/>
            <person name="Shimizu A."/>
            <person name="Kato Y."/>
            <person name="Nishiko R."/>
            <person name="Mori K."/>
            <person name="Fujita N."/>
            <person name="Imachi H."/>
            <person name="Takai K."/>
        </authorList>
    </citation>
    <scope>NUCLEOTIDE SEQUENCE [LARGE SCALE GENOMIC DNA]</scope>
    <source>
        <strain evidence="4">DSM 17711 / JCM 13418 / NBRC 101707 / SANAE</strain>
    </source>
</reference>
<dbReference type="PANTHER" id="PTHR45947:SF3">
    <property type="entry name" value="SULFOQUINOVOSYL TRANSFERASE SQD2"/>
    <property type="match status" value="1"/>
</dbReference>
<dbReference type="InParanoid" id="D1YV29"/>
<proteinExistence type="predicted"/>
<dbReference type="KEGG" id="mpd:MCP_0229"/>
<dbReference type="OrthoDB" id="132546at2157"/>
<dbReference type="AlphaFoldDB" id="D1YV29"/>
<dbReference type="PANTHER" id="PTHR45947">
    <property type="entry name" value="SULFOQUINOVOSYL TRANSFERASE SQD2"/>
    <property type="match status" value="1"/>
</dbReference>
<dbReference type="InterPro" id="IPR028098">
    <property type="entry name" value="Glyco_trans_4-like_N"/>
</dbReference>
<dbReference type="RefSeq" id="WP_012898981.1">
    <property type="nucleotide sequence ID" value="NC_013665.1"/>
</dbReference>
<sequence length="375" mass="41117">MKIAFVSDVIYPYIKGGAEKRFYEFALRLSKAHEVHIYGIKWWDGPPVLVKDGITYHGVCRPRTLYSAEGRRSIVEALAFGLALMWPLLKEKFDIIDCNQHPYFSIFTCKLATMLRGGRFYVTWHEAWGDYWYEYMGWIGFFGKLIEKVTARLAGRIIAVSEGTAAGLERLGVKKERIIILPNGISTAAIGGAPTGGEGADVMFAGRLIRDKHVDVLLRACAEASRKMPLSVLIIGDGPEKGSLEALAAGLPLKVKFAGAVDEMALYSSLKSSRVFVLPSTREGFSITTLEALACGVPVITVSGEKNSARELVVDGVTGRVVGLGEKELSDAVLDVLGDEARRKRMAAECAPAARKYDWDGLSELLLECYAKQTN</sequence>
<name>D1YV29_METPS</name>
<feature type="domain" description="Glycosyltransferase subfamily 4-like N-terminal" evidence="2">
    <location>
        <begin position="16"/>
        <end position="188"/>
    </location>
</feature>
<dbReference type="SUPFAM" id="SSF53756">
    <property type="entry name" value="UDP-Glycosyltransferase/glycogen phosphorylase"/>
    <property type="match status" value="1"/>
</dbReference>
<dbReference type="CDD" id="cd03801">
    <property type="entry name" value="GT4_PimA-like"/>
    <property type="match status" value="1"/>
</dbReference>
<dbReference type="EMBL" id="AP011532">
    <property type="protein sequence ID" value="BAI60301.1"/>
    <property type="molecule type" value="Genomic_DNA"/>
</dbReference>
<dbReference type="GO" id="GO:0016757">
    <property type="term" value="F:glycosyltransferase activity"/>
    <property type="evidence" value="ECO:0007669"/>
    <property type="project" value="InterPro"/>
</dbReference>
<dbReference type="eggNOG" id="arCOG01403">
    <property type="taxonomic scope" value="Archaea"/>
</dbReference>
<dbReference type="InterPro" id="IPR050194">
    <property type="entry name" value="Glycosyltransferase_grp1"/>
</dbReference>
<feature type="domain" description="Glycosyl transferase family 1" evidence="1">
    <location>
        <begin position="200"/>
        <end position="347"/>
    </location>
</feature>
<reference evidence="3 4" key="1">
    <citation type="journal article" date="2007" name="Appl. Environ. Microbiol.">
        <title>Isolation of key methanogens for global methane emission from rice paddy fields: a novel isolate affiliated with the clone cluster rice cluster I.</title>
        <authorList>
            <person name="Sakai S."/>
            <person name="Imachi H."/>
            <person name="Sekiguchi Y."/>
            <person name="Ohashi A."/>
            <person name="Harada H."/>
            <person name="Kamagata Y."/>
        </authorList>
    </citation>
    <scope>NUCLEOTIDE SEQUENCE [LARGE SCALE GENOMIC DNA]</scope>
    <source>
        <strain evidence="4">DSM 17711 / JCM 13418 / NBRC 101707 / SANAE</strain>
    </source>
</reference>
<evidence type="ECO:0000313" key="3">
    <source>
        <dbReference type="EMBL" id="BAI60301.1"/>
    </source>
</evidence>
<evidence type="ECO:0000259" key="2">
    <source>
        <dbReference type="Pfam" id="PF13439"/>
    </source>
</evidence>
<dbReference type="STRING" id="304371.MCP_0229"/>
<organism evidence="3 4">
    <name type="scientific">Methanocella paludicola (strain DSM 17711 / JCM 13418 / NBRC 101707 / SANAE)</name>
    <dbReference type="NCBI Taxonomy" id="304371"/>
    <lineage>
        <taxon>Archaea</taxon>
        <taxon>Methanobacteriati</taxon>
        <taxon>Methanobacteriota</taxon>
        <taxon>Stenosarchaea group</taxon>
        <taxon>Methanomicrobia</taxon>
        <taxon>Methanocellales</taxon>
        <taxon>Methanocellaceae</taxon>
        <taxon>Methanocella</taxon>
    </lineage>
</organism>
<evidence type="ECO:0000259" key="1">
    <source>
        <dbReference type="Pfam" id="PF00534"/>
    </source>
</evidence>
<reference evidence="3 4" key="2">
    <citation type="journal article" date="2008" name="Int. J. Syst. Evol. Microbiol.">
        <title>Methanocella paludicola gen. nov., sp. nov., a methane-producing archaeon, the first isolate of the lineage 'Rice Cluster I', and proposal of the new archaeal order Methanocellales ord. nov.</title>
        <authorList>
            <person name="Sakai S."/>
            <person name="Imachi H."/>
            <person name="Hanada S."/>
            <person name="Ohashi A."/>
            <person name="Harada H."/>
            <person name="Kamagata Y."/>
        </authorList>
    </citation>
    <scope>NUCLEOTIDE SEQUENCE [LARGE SCALE GENOMIC DNA]</scope>
    <source>
        <strain evidence="4">DSM 17711 / JCM 13418 / NBRC 101707 / SANAE</strain>
    </source>
</reference>
<protein>
    <submittedName>
        <fullName evidence="3">Glycosyltransferase</fullName>
    </submittedName>
</protein>
<evidence type="ECO:0000313" key="4">
    <source>
        <dbReference type="Proteomes" id="UP000001882"/>
    </source>
</evidence>
<dbReference type="Gene3D" id="3.40.50.2000">
    <property type="entry name" value="Glycogen Phosphorylase B"/>
    <property type="match status" value="2"/>
</dbReference>
<dbReference type="GeneID" id="8680363"/>
<dbReference type="Proteomes" id="UP000001882">
    <property type="component" value="Chromosome"/>
</dbReference>
<dbReference type="CAZy" id="GT4">
    <property type="family name" value="Glycosyltransferase Family 4"/>
</dbReference>
<accession>D1YV29</accession>
<gene>
    <name evidence="3" type="ordered locus">MCP_0229</name>
</gene>
<dbReference type="Pfam" id="PF13439">
    <property type="entry name" value="Glyco_transf_4"/>
    <property type="match status" value="1"/>
</dbReference>
<dbReference type="InterPro" id="IPR001296">
    <property type="entry name" value="Glyco_trans_1"/>
</dbReference>